<gene>
    <name evidence="4" type="ORF">CXK94_05995</name>
</gene>
<keyword evidence="1" id="KW-1133">Transmembrane helix</keyword>
<dbReference type="InterPro" id="IPR028098">
    <property type="entry name" value="Glyco_trans_4-like_N"/>
</dbReference>
<dbReference type="GO" id="GO:0016757">
    <property type="term" value="F:glycosyltransferase activity"/>
    <property type="evidence" value="ECO:0007669"/>
    <property type="project" value="InterPro"/>
</dbReference>
<dbReference type="Pfam" id="PF13477">
    <property type="entry name" value="Glyco_trans_4_2"/>
    <property type="match status" value="1"/>
</dbReference>
<comment type="caution">
    <text evidence="4">The sequence shown here is derived from an EMBL/GenBank/DDBJ whole genome shotgun (WGS) entry which is preliminary data.</text>
</comment>
<name>A0A2N8T7L8_STUST</name>
<proteinExistence type="predicted"/>
<dbReference type="Proteomes" id="UP000236023">
    <property type="component" value="Unassembled WGS sequence"/>
</dbReference>
<dbReference type="GO" id="GO:1901135">
    <property type="term" value="P:carbohydrate derivative metabolic process"/>
    <property type="evidence" value="ECO:0007669"/>
    <property type="project" value="UniProtKB-ARBA"/>
</dbReference>
<feature type="transmembrane region" description="Helical" evidence="1">
    <location>
        <begin position="99"/>
        <end position="121"/>
    </location>
</feature>
<dbReference type="CDD" id="cd03808">
    <property type="entry name" value="GT4_CapM-like"/>
    <property type="match status" value="1"/>
</dbReference>
<dbReference type="PANTHER" id="PTHR12526:SF638">
    <property type="entry name" value="SPORE COAT PROTEIN SA"/>
    <property type="match status" value="1"/>
</dbReference>
<dbReference type="AlphaFoldDB" id="A0A2N8T7L8"/>
<dbReference type="InterPro" id="IPR001296">
    <property type="entry name" value="Glyco_trans_1"/>
</dbReference>
<reference evidence="4 5" key="1">
    <citation type="submission" date="2018-01" db="EMBL/GenBank/DDBJ databases">
        <title>Denitrification phenotypes of diverse strains of Pseudomonas stutzeri.</title>
        <authorList>
            <person name="Milligan D.A."/>
            <person name="Bergaust L."/>
            <person name="Bakken L.R."/>
            <person name="Frostegard A."/>
        </authorList>
    </citation>
    <scope>NUCLEOTIDE SEQUENCE [LARGE SCALE GENOMIC DNA]</scope>
    <source>
        <strain evidence="4 5">24a75</strain>
    </source>
</reference>
<evidence type="ECO:0000256" key="1">
    <source>
        <dbReference type="SAM" id="Phobius"/>
    </source>
</evidence>
<evidence type="ECO:0000259" key="3">
    <source>
        <dbReference type="Pfam" id="PF13477"/>
    </source>
</evidence>
<feature type="transmembrane region" description="Helical" evidence="1">
    <location>
        <begin position="63"/>
        <end position="79"/>
    </location>
</feature>
<dbReference type="PANTHER" id="PTHR12526">
    <property type="entry name" value="GLYCOSYLTRANSFERASE"/>
    <property type="match status" value="1"/>
</dbReference>
<protein>
    <submittedName>
        <fullName evidence="4">Glycosyltransferase family 1 protein</fullName>
    </submittedName>
</protein>
<keyword evidence="1" id="KW-0472">Membrane</keyword>
<dbReference type="SUPFAM" id="SSF53756">
    <property type="entry name" value="UDP-Glycosyltransferase/glycogen phosphorylase"/>
    <property type="match status" value="1"/>
</dbReference>
<evidence type="ECO:0000259" key="2">
    <source>
        <dbReference type="Pfam" id="PF00534"/>
    </source>
</evidence>
<dbReference type="RefSeq" id="WP_102893623.1">
    <property type="nucleotide sequence ID" value="NZ_JAMOHU010000050.1"/>
</dbReference>
<feature type="domain" description="Glycosyltransferase subfamily 4-like N-terminal" evidence="3">
    <location>
        <begin position="6"/>
        <end position="140"/>
    </location>
</feature>
<dbReference type="EMBL" id="POUT01000002">
    <property type="protein sequence ID" value="PNG10751.1"/>
    <property type="molecule type" value="Genomic_DNA"/>
</dbReference>
<dbReference type="Gene3D" id="3.40.50.2000">
    <property type="entry name" value="Glycogen Phosphorylase B"/>
    <property type="match status" value="2"/>
</dbReference>
<keyword evidence="1" id="KW-0812">Transmembrane</keyword>
<dbReference type="Pfam" id="PF00534">
    <property type="entry name" value="Glycos_transf_1"/>
    <property type="match status" value="1"/>
</dbReference>
<evidence type="ECO:0000313" key="5">
    <source>
        <dbReference type="Proteomes" id="UP000236023"/>
    </source>
</evidence>
<feature type="domain" description="Glycosyl transferase family 1" evidence="2">
    <location>
        <begin position="190"/>
        <end position="349"/>
    </location>
</feature>
<evidence type="ECO:0000313" key="4">
    <source>
        <dbReference type="EMBL" id="PNG10751.1"/>
    </source>
</evidence>
<organism evidence="4 5">
    <name type="scientific">Stutzerimonas stutzeri</name>
    <name type="common">Pseudomonas stutzeri</name>
    <dbReference type="NCBI Taxonomy" id="316"/>
    <lineage>
        <taxon>Bacteria</taxon>
        <taxon>Pseudomonadati</taxon>
        <taxon>Pseudomonadota</taxon>
        <taxon>Gammaproteobacteria</taxon>
        <taxon>Pseudomonadales</taxon>
        <taxon>Pseudomonadaceae</taxon>
        <taxon>Stutzerimonas</taxon>
    </lineage>
</organism>
<sequence>MKCLLIIVNDAKYFISHRLPIAKAALKKGYSVHVASAATPALDEVKTLGFVCHRLPLSRGETNPFFELYSIVAIWFLLLKLKPDILHLVTLKPVLYGGIAARFAPVGGVVAAIAGMGSIFVSDSIKHQTIKLAVRFLFRFALGKKRLRAIFQNSVDRDEVVALTGISLNKTILIRGSGVSVSSYAVCPEPAGPIVVTFAGRLLRDKGVIEFIEAARVLREKGVNAIFQLVGDVDPGNPTTLCSADLVRLQNKGIVQVKGYVDDIAGVFTASNIVVLPSYREGLPKVLIEAAACGRPVVTTDVPGCRDAIEPGVTGFLVPVRDHVALAETINNLISDSALRQSLGAQGRKLAEQEFTIESVVKAHLSVYEDLGENP</sequence>
<accession>A0A2N8T7L8</accession>
<keyword evidence="4" id="KW-0808">Transferase</keyword>